<proteinExistence type="predicted"/>
<evidence type="ECO:0000256" key="2">
    <source>
        <dbReference type="ARBA" id="ARBA00004429"/>
    </source>
</evidence>
<reference evidence="18 19" key="1">
    <citation type="submission" date="2020-02" db="EMBL/GenBank/DDBJ databases">
        <title>Pseudoroseicyclus tamarix, sp. nov., isolated from offshore sediment of a Tamarix chinensis forest.</title>
        <authorList>
            <person name="Gai Y."/>
        </authorList>
    </citation>
    <scope>NUCLEOTIDE SEQUENCE [LARGE SCALE GENOMIC DNA]</scope>
    <source>
        <strain evidence="18 19">CLL3-39</strain>
    </source>
</reference>
<evidence type="ECO:0000256" key="7">
    <source>
        <dbReference type="ARBA" id="ARBA00022679"/>
    </source>
</evidence>
<comment type="catalytic activity">
    <reaction evidence="1">
        <text>ATP + protein L-histidine = ADP + protein N-phospho-L-histidine.</text>
        <dbReference type="EC" id="2.7.13.3"/>
    </reaction>
</comment>
<dbReference type="Pfam" id="PF00512">
    <property type="entry name" value="HisKA"/>
    <property type="match status" value="1"/>
</dbReference>
<keyword evidence="13" id="KW-0902">Two-component regulatory system</keyword>
<evidence type="ECO:0000256" key="6">
    <source>
        <dbReference type="ARBA" id="ARBA00022553"/>
    </source>
</evidence>
<dbReference type="PRINTS" id="PR00344">
    <property type="entry name" value="BCTRLSENSOR"/>
</dbReference>
<keyword evidence="6" id="KW-0597">Phosphoprotein</keyword>
<dbReference type="SMART" id="SM00387">
    <property type="entry name" value="HATPase_c"/>
    <property type="match status" value="1"/>
</dbReference>
<dbReference type="PROSITE" id="PS50885">
    <property type="entry name" value="HAMP"/>
    <property type="match status" value="1"/>
</dbReference>
<feature type="domain" description="HAMP" evidence="17">
    <location>
        <begin position="181"/>
        <end position="232"/>
    </location>
</feature>
<evidence type="ECO:0000256" key="5">
    <source>
        <dbReference type="ARBA" id="ARBA00022519"/>
    </source>
</evidence>
<evidence type="ECO:0000259" key="16">
    <source>
        <dbReference type="PROSITE" id="PS50109"/>
    </source>
</evidence>
<dbReference type="EC" id="2.7.13.3" evidence="3"/>
<evidence type="ECO:0000256" key="1">
    <source>
        <dbReference type="ARBA" id="ARBA00000085"/>
    </source>
</evidence>
<accession>A0A6B2JWJ9</accession>
<evidence type="ECO:0000256" key="14">
    <source>
        <dbReference type="ARBA" id="ARBA00023136"/>
    </source>
</evidence>
<keyword evidence="7" id="KW-0808">Transferase</keyword>
<evidence type="ECO:0000256" key="3">
    <source>
        <dbReference type="ARBA" id="ARBA00012438"/>
    </source>
</evidence>
<dbReference type="InterPro" id="IPR050980">
    <property type="entry name" value="2C_sensor_his_kinase"/>
</dbReference>
<evidence type="ECO:0000256" key="8">
    <source>
        <dbReference type="ARBA" id="ARBA00022692"/>
    </source>
</evidence>
<dbReference type="AlphaFoldDB" id="A0A6B2JWJ9"/>
<evidence type="ECO:0000313" key="18">
    <source>
        <dbReference type="EMBL" id="NDV00594.1"/>
    </source>
</evidence>
<evidence type="ECO:0000256" key="13">
    <source>
        <dbReference type="ARBA" id="ARBA00023012"/>
    </source>
</evidence>
<dbReference type="CDD" id="cd00082">
    <property type="entry name" value="HisKA"/>
    <property type="match status" value="1"/>
</dbReference>
<evidence type="ECO:0000256" key="10">
    <source>
        <dbReference type="ARBA" id="ARBA00022777"/>
    </source>
</evidence>
<dbReference type="Gene3D" id="3.30.565.10">
    <property type="entry name" value="Histidine kinase-like ATPase, C-terminal domain"/>
    <property type="match status" value="1"/>
</dbReference>
<dbReference type="Pfam" id="PF02518">
    <property type="entry name" value="HATPase_c"/>
    <property type="match status" value="1"/>
</dbReference>
<dbReference type="SUPFAM" id="SSF55874">
    <property type="entry name" value="ATPase domain of HSP90 chaperone/DNA topoisomerase II/histidine kinase"/>
    <property type="match status" value="1"/>
</dbReference>
<name>A0A6B2JWJ9_9RHOB</name>
<dbReference type="InterPro" id="IPR005467">
    <property type="entry name" value="His_kinase_dom"/>
</dbReference>
<dbReference type="SUPFAM" id="SSF47384">
    <property type="entry name" value="Homodimeric domain of signal transducing histidine kinase"/>
    <property type="match status" value="1"/>
</dbReference>
<organism evidence="18 19">
    <name type="scientific">Pseudoroseicyclus tamaricis</name>
    <dbReference type="NCBI Taxonomy" id="2705421"/>
    <lineage>
        <taxon>Bacteria</taxon>
        <taxon>Pseudomonadati</taxon>
        <taxon>Pseudomonadota</taxon>
        <taxon>Alphaproteobacteria</taxon>
        <taxon>Rhodobacterales</taxon>
        <taxon>Paracoccaceae</taxon>
        <taxon>Pseudoroseicyclus</taxon>
    </lineage>
</organism>
<keyword evidence="9" id="KW-0547">Nucleotide-binding</keyword>
<keyword evidence="14 15" id="KW-0472">Membrane</keyword>
<dbReference type="Pfam" id="PF00672">
    <property type="entry name" value="HAMP"/>
    <property type="match status" value="1"/>
</dbReference>
<evidence type="ECO:0000256" key="9">
    <source>
        <dbReference type="ARBA" id="ARBA00022741"/>
    </source>
</evidence>
<evidence type="ECO:0000256" key="12">
    <source>
        <dbReference type="ARBA" id="ARBA00022989"/>
    </source>
</evidence>
<evidence type="ECO:0000259" key="17">
    <source>
        <dbReference type="PROSITE" id="PS50885"/>
    </source>
</evidence>
<keyword evidence="4" id="KW-1003">Cell membrane</keyword>
<dbReference type="InterPro" id="IPR003594">
    <property type="entry name" value="HATPase_dom"/>
</dbReference>
<dbReference type="GO" id="GO:0000155">
    <property type="term" value="F:phosphorelay sensor kinase activity"/>
    <property type="evidence" value="ECO:0007669"/>
    <property type="project" value="InterPro"/>
</dbReference>
<dbReference type="PANTHER" id="PTHR44936:SF5">
    <property type="entry name" value="SENSOR HISTIDINE KINASE ENVZ"/>
    <property type="match status" value="1"/>
</dbReference>
<gene>
    <name evidence="18" type="ORF">GZA08_06390</name>
</gene>
<keyword evidence="5" id="KW-0997">Cell inner membrane</keyword>
<evidence type="ECO:0000256" key="15">
    <source>
        <dbReference type="SAM" id="Phobius"/>
    </source>
</evidence>
<evidence type="ECO:0000313" key="19">
    <source>
        <dbReference type="Proteomes" id="UP000474757"/>
    </source>
</evidence>
<keyword evidence="8 15" id="KW-0812">Transmembrane</keyword>
<dbReference type="GO" id="GO:0005524">
    <property type="term" value="F:ATP binding"/>
    <property type="evidence" value="ECO:0007669"/>
    <property type="project" value="UniProtKB-KW"/>
</dbReference>
<keyword evidence="12 15" id="KW-1133">Transmembrane helix</keyword>
<dbReference type="InterPro" id="IPR003661">
    <property type="entry name" value="HisK_dim/P_dom"/>
</dbReference>
<feature type="domain" description="Histidine kinase" evidence="16">
    <location>
        <begin position="240"/>
        <end position="439"/>
    </location>
</feature>
<keyword evidence="19" id="KW-1185">Reference proteome</keyword>
<dbReference type="Proteomes" id="UP000474757">
    <property type="component" value="Unassembled WGS sequence"/>
</dbReference>
<dbReference type="InterPro" id="IPR004358">
    <property type="entry name" value="Sig_transdc_His_kin-like_C"/>
</dbReference>
<dbReference type="SMART" id="SM00388">
    <property type="entry name" value="HisKA"/>
    <property type="match status" value="1"/>
</dbReference>
<dbReference type="InterPro" id="IPR003660">
    <property type="entry name" value="HAMP_dom"/>
</dbReference>
<protein>
    <recommendedName>
        <fullName evidence="3">histidine kinase</fullName>
        <ecNumber evidence="3">2.7.13.3</ecNumber>
    </recommendedName>
</protein>
<dbReference type="PROSITE" id="PS50109">
    <property type="entry name" value="HIS_KIN"/>
    <property type="match status" value="1"/>
</dbReference>
<evidence type="ECO:0000256" key="4">
    <source>
        <dbReference type="ARBA" id="ARBA00022475"/>
    </source>
</evidence>
<dbReference type="InterPro" id="IPR036890">
    <property type="entry name" value="HATPase_C_sf"/>
</dbReference>
<sequence length="439" mass="48313">MAFTWLKPFLPRGLYGRAALILILPVVLLQLFVSVSFVQRHYEGVTEQMTRSILYDLRLAVREVAAAPSQTEAQIRAAELGYALQLAVSLPVTDRPGEDVRRPWDLSGRIVARMLREALPGLEAVSFGDKRRVRAWVRTEWGDMRLTFRRTRVSASNPHQLLIWTIFFGAVFALIAFAFLRNQLRPIKRLAAAAAAYGKGRVLPYRPGGAVEVRQAGQAFLDMRERIEVQKDARVLMLSGISHDLRTPLTRLTLGLELLPEEEAEPLRRDVRDMERMVAAFLDFARGDSADEEEEADPAELLRRAAADAERGGGDVNLRSVAETGPARLRAMAVRRALDNLIGNALRYGSRVEVALEAGEGWLAFVVEDDGPGIPESQRAAAMRPFARLDPARGQGGGGAGVGLGLAIVDDIAQSHGGRLVLGESMRLGGLRAEMRIAR</sequence>
<comment type="caution">
    <text evidence="18">The sequence shown here is derived from an EMBL/GenBank/DDBJ whole genome shotgun (WGS) entry which is preliminary data.</text>
</comment>
<comment type="subcellular location">
    <subcellularLocation>
        <location evidence="2">Cell inner membrane</location>
        <topology evidence="2">Multi-pass membrane protein</topology>
    </subcellularLocation>
</comment>
<feature type="transmembrane region" description="Helical" evidence="15">
    <location>
        <begin position="161"/>
        <end position="180"/>
    </location>
</feature>
<dbReference type="Gene3D" id="1.10.287.130">
    <property type="match status" value="1"/>
</dbReference>
<dbReference type="EMBL" id="JAAGAB010000002">
    <property type="protein sequence ID" value="NDV00594.1"/>
    <property type="molecule type" value="Genomic_DNA"/>
</dbReference>
<dbReference type="PANTHER" id="PTHR44936">
    <property type="entry name" value="SENSOR PROTEIN CREC"/>
    <property type="match status" value="1"/>
</dbReference>
<keyword evidence="11" id="KW-0067">ATP-binding</keyword>
<dbReference type="GO" id="GO:0005886">
    <property type="term" value="C:plasma membrane"/>
    <property type="evidence" value="ECO:0007669"/>
    <property type="project" value="UniProtKB-SubCell"/>
</dbReference>
<evidence type="ECO:0000256" key="11">
    <source>
        <dbReference type="ARBA" id="ARBA00022840"/>
    </source>
</evidence>
<keyword evidence="10" id="KW-0418">Kinase</keyword>
<dbReference type="InterPro" id="IPR036097">
    <property type="entry name" value="HisK_dim/P_sf"/>
</dbReference>
<dbReference type="RefSeq" id="WP_163891240.1">
    <property type="nucleotide sequence ID" value="NZ_JAAFYS010000002.1"/>
</dbReference>